<evidence type="ECO:0000256" key="1">
    <source>
        <dbReference type="SAM" id="Phobius"/>
    </source>
</evidence>
<gene>
    <name evidence="2" type="ORF">D3H65_14055</name>
</gene>
<dbReference type="Proteomes" id="UP000263900">
    <property type="component" value="Chromosome"/>
</dbReference>
<feature type="transmembrane region" description="Helical" evidence="1">
    <location>
        <begin position="95"/>
        <end position="116"/>
    </location>
</feature>
<name>A0A3B7MKN1_9BACT</name>
<dbReference type="EMBL" id="CP032157">
    <property type="protein sequence ID" value="AXY75032.1"/>
    <property type="molecule type" value="Genomic_DNA"/>
</dbReference>
<dbReference type="OrthoDB" id="7067097at2"/>
<sequence>MYPGGSNTDKTAGGFDVLHNYWCDLLGPVAKNGEHNPGWRVAMWAMGVLCVALAVFWWIVPRLFERSRWYKILIAYPGIISMAIAPFLFTQYHDLIINLASIPGIIALATTFTALYRYRWYKLFVFGLACLFLIGANNYIYYTGQWLYVLPVLQKITFLLVMTWMGIITWVIYTRALQKGAAQPVAAGAGY</sequence>
<accession>A0A3B7MKN1</accession>
<evidence type="ECO:0000313" key="2">
    <source>
        <dbReference type="EMBL" id="AXY75032.1"/>
    </source>
</evidence>
<keyword evidence="1" id="KW-0472">Membrane</keyword>
<dbReference type="KEGG" id="pseg:D3H65_14055"/>
<feature type="transmembrane region" description="Helical" evidence="1">
    <location>
        <begin position="148"/>
        <end position="173"/>
    </location>
</feature>
<feature type="transmembrane region" description="Helical" evidence="1">
    <location>
        <begin position="123"/>
        <end position="142"/>
    </location>
</feature>
<protein>
    <submittedName>
        <fullName evidence="2">Uncharacterized protein</fullName>
    </submittedName>
</protein>
<keyword evidence="3" id="KW-1185">Reference proteome</keyword>
<feature type="transmembrane region" description="Helical" evidence="1">
    <location>
        <begin position="72"/>
        <end position="89"/>
    </location>
</feature>
<dbReference type="AlphaFoldDB" id="A0A3B7MKN1"/>
<feature type="transmembrane region" description="Helical" evidence="1">
    <location>
        <begin position="41"/>
        <end position="60"/>
    </location>
</feature>
<keyword evidence="1" id="KW-0812">Transmembrane</keyword>
<reference evidence="2 3" key="1">
    <citation type="submission" date="2018-09" db="EMBL/GenBank/DDBJ databases">
        <title>Genome sequencing of strain 6GH32-13.</title>
        <authorList>
            <person name="Weon H.-Y."/>
            <person name="Heo J."/>
            <person name="Kwon S.-W."/>
        </authorList>
    </citation>
    <scope>NUCLEOTIDE SEQUENCE [LARGE SCALE GENOMIC DNA]</scope>
    <source>
        <strain evidence="2 3">5GH32-13</strain>
    </source>
</reference>
<keyword evidence="1" id="KW-1133">Transmembrane helix</keyword>
<organism evidence="2 3">
    <name type="scientific">Paraflavitalea soli</name>
    <dbReference type="NCBI Taxonomy" id="2315862"/>
    <lineage>
        <taxon>Bacteria</taxon>
        <taxon>Pseudomonadati</taxon>
        <taxon>Bacteroidota</taxon>
        <taxon>Chitinophagia</taxon>
        <taxon>Chitinophagales</taxon>
        <taxon>Chitinophagaceae</taxon>
        <taxon>Paraflavitalea</taxon>
    </lineage>
</organism>
<evidence type="ECO:0000313" key="3">
    <source>
        <dbReference type="Proteomes" id="UP000263900"/>
    </source>
</evidence>
<proteinExistence type="predicted"/>